<name>A0A9N7L922_9BACT</name>
<dbReference type="CDD" id="cd07341">
    <property type="entry name" value="M56_BlaR1_MecR1_like"/>
    <property type="match status" value="1"/>
</dbReference>
<gene>
    <name evidence="4" type="ORF">CCAX7_57680</name>
</gene>
<evidence type="ECO:0000313" key="4">
    <source>
        <dbReference type="EMBL" id="BDI33717.1"/>
    </source>
</evidence>
<evidence type="ECO:0000313" key="5">
    <source>
        <dbReference type="Proteomes" id="UP000287394"/>
    </source>
</evidence>
<keyword evidence="1" id="KW-0812">Transmembrane</keyword>
<dbReference type="EMBL" id="AP025739">
    <property type="protein sequence ID" value="BDI33717.1"/>
    <property type="molecule type" value="Genomic_DNA"/>
</dbReference>
<reference evidence="4 5" key="1">
    <citation type="journal article" date="2019" name="Int. J. Syst. Evol. Microbiol.">
        <title>Capsulimonas corticalis gen. nov., sp. nov., an aerobic capsulated bacterium, of a novel bacterial order, Capsulimonadales ord. nov., of the class Armatimonadia of the phylum Armatimonadetes.</title>
        <authorList>
            <person name="Li J."/>
            <person name="Kudo C."/>
            <person name="Tonouchi A."/>
        </authorList>
    </citation>
    <scope>NUCLEOTIDE SEQUENCE [LARGE SCALE GENOMIC DNA]</scope>
    <source>
        <strain evidence="4 5">AX-7</strain>
    </source>
</reference>
<dbReference type="Gene3D" id="3.30.1360.200">
    <property type="match status" value="1"/>
</dbReference>
<feature type="transmembrane region" description="Helical" evidence="1">
    <location>
        <begin position="99"/>
        <end position="121"/>
    </location>
</feature>
<keyword evidence="1" id="KW-0472">Membrane</keyword>
<dbReference type="Pfam" id="PF22599">
    <property type="entry name" value="SecDF_P1_head"/>
    <property type="match status" value="1"/>
</dbReference>
<sequence>MFVSLGRFFLGLRLVTSARQGSLALDECANGLARECLRAVGLRRNLDIRRSREGGVAVPITWGVVRPVVLLPAQSEEWSEECLRSVLLHELAHIRRGDWLTQCAATLACAFYWFHPLVWLASRQMREAGERACDDSVLRAGVPPTEYAQRLVDVLKSLPPGANPRTAAIAMALPRETEGRIRAVLTAGVNRRSLSRKWIFAACGLAAVLVLPLSALHPIARTAAHGETNAAPATTVSVVHRRSRGILEFLYWRDLSSRRDPNRPVSMSIARDQSGGEVYQFIDRRDKQTFFDASFSSVTSGENIAILSPTRKAEIQKRAHNYNRWSAFLMSGKMILTDADIVSAQAKLGGADGREPVVKITLSSEGVRKLAAFTESHVGETMGIVRDARMLSAPTIAMPIHGGTLELAGCFRTVADTQSLADRLNAPDADLPGELGSLQTLAATTAASDNAFVDRIVAHGHTAMLPNGAEVSFNGISRPVREENRWNMSAGAWWNTDGAPITALEVGAPVNWMRPVNPKDPAIPYQVSYSIKSASRDRSSYYEMLNAQKDSAFSYSNEAFDREMRVESLSPNSKSCTVRVGVSTEPWRTILTLPTEATPAFSAPVVSAEWPDKRTAFLFPELILGDKPLLWYPGAGGKMHRDPILPGGASIAKLARRFVAVYRDGSVVPLDGAKRTEIASAMQTNVETIFSVNPKLARANIKEFQLQTRAYQIVEFRDIPLYPTIGNSVMTPTEYDQRVGWAAKSAATKSNMQLIGLAIVQYEADHNWKLPHLQSLAQLRRTLASYIAAKEKRIDPNTGRSHPAIGNDVFVSPLTGQPYQFEGALSGGSLVNIARPAEQPLFRDAAMARPFDGASWETVAFVDGHVKGRLVRQ</sequence>
<keyword evidence="1" id="KW-1133">Transmembrane helix</keyword>
<feature type="domain" description="SecDF P1 head subdomain" evidence="3">
    <location>
        <begin position="327"/>
        <end position="425"/>
    </location>
</feature>
<keyword evidence="5" id="KW-1185">Reference proteome</keyword>
<evidence type="ECO:0008006" key="6">
    <source>
        <dbReference type="Google" id="ProtNLM"/>
    </source>
</evidence>
<dbReference type="InterPro" id="IPR054384">
    <property type="entry name" value="SecDF_P1_head"/>
</dbReference>
<evidence type="ECO:0000259" key="2">
    <source>
        <dbReference type="Pfam" id="PF05569"/>
    </source>
</evidence>
<dbReference type="Pfam" id="PF05569">
    <property type="entry name" value="Peptidase_M56"/>
    <property type="match status" value="1"/>
</dbReference>
<dbReference type="InterPro" id="IPR008756">
    <property type="entry name" value="Peptidase_M56"/>
</dbReference>
<organism evidence="4 5">
    <name type="scientific">Capsulimonas corticalis</name>
    <dbReference type="NCBI Taxonomy" id="2219043"/>
    <lineage>
        <taxon>Bacteria</taxon>
        <taxon>Bacillati</taxon>
        <taxon>Armatimonadota</taxon>
        <taxon>Armatimonadia</taxon>
        <taxon>Capsulimonadales</taxon>
        <taxon>Capsulimonadaceae</taxon>
        <taxon>Capsulimonas</taxon>
    </lineage>
</organism>
<proteinExistence type="predicted"/>
<evidence type="ECO:0000256" key="1">
    <source>
        <dbReference type="SAM" id="Phobius"/>
    </source>
</evidence>
<accession>A0A9N7L922</accession>
<dbReference type="AlphaFoldDB" id="A0A9N7L922"/>
<evidence type="ECO:0000259" key="3">
    <source>
        <dbReference type="Pfam" id="PF22599"/>
    </source>
</evidence>
<feature type="transmembrane region" description="Helical" evidence="1">
    <location>
        <begin position="198"/>
        <end position="220"/>
    </location>
</feature>
<dbReference type="PANTHER" id="PTHR34978:SF3">
    <property type="entry name" value="SLR0241 PROTEIN"/>
    <property type="match status" value="1"/>
</dbReference>
<protein>
    <recommendedName>
        <fullName evidence="6">Peptidase M56 domain-containing protein</fullName>
    </recommendedName>
</protein>
<dbReference type="PANTHER" id="PTHR34978">
    <property type="entry name" value="POSSIBLE SENSOR-TRANSDUCER PROTEIN BLAR"/>
    <property type="match status" value="1"/>
</dbReference>
<dbReference type="KEGG" id="ccot:CCAX7_57680"/>
<feature type="domain" description="Peptidase M56" evidence="2">
    <location>
        <begin position="31"/>
        <end position="183"/>
    </location>
</feature>
<dbReference type="Proteomes" id="UP000287394">
    <property type="component" value="Chromosome"/>
</dbReference>
<dbReference type="InterPro" id="IPR052173">
    <property type="entry name" value="Beta-lactam_resp_regulator"/>
</dbReference>